<dbReference type="STRING" id="310782.SAMN05216499_1608"/>
<dbReference type="GO" id="GO:0006352">
    <property type="term" value="P:DNA-templated transcription initiation"/>
    <property type="evidence" value="ECO:0007669"/>
    <property type="project" value="InterPro"/>
</dbReference>
<dbReference type="CDD" id="cd06171">
    <property type="entry name" value="Sigma70_r4"/>
    <property type="match status" value="1"/>
</dbReference>
<evidence type="ECO:0000313" key="9">
    <source>
        <dbReference type="Proteomes" id="UP000184111"/>
    </source>
</evidence>
<dbReference type="AlphaFoldDB" id="A0A1M7R0L1"/>
<dbReference type="InterPro" id="IPR013325">
    <property type="entry name" value="RNA_pol_sigma_r2"/>
</dbReference>
<reference evidence="8 9" key="1">
    <citation type="submission" date="2016-11" db="EMBL/GenBank/DDBJ databases">
        <authorList>
            <person name="Jaros S."/>
            <person name="Januszkiewicz K."/>
            <person name="Wedrychowicz H."/>
        </authorList>
    </citation>
    <scope>NUCLEOTIDE SEQUENCE [LARGE SCALE GENOMIC DNA]</scope>
    <source>
        <strain evidence="8 9">CGMCC 4.2025</strain>
    </source>
</reference>
<keyword evidence="5" id="KW-0804">Transcription</keyword>
<dbReference type="PANTHER" id="PTHR43133">
    <property type="entry name" value="RNA POLYMERASE ECF-TYPE SIGMA FACTO"/>
    <property type="match status" value="1"/>
</dbReference>
<dbReference type="Pfam" id="PF04542">
    <property type="entry name" value="Sigma70_r2"/>
    <property type="match status" value="1"/>
</dbReference>
<protein>
    <submittedName>
        <fullName evidence="8">RNA polymerase sigma-70 factor, ECF subfamily</fullName>
    </submittedName>
</protein>
<evidence type="ECO:0000256" key="2">
    <source>
        <dbReference type="ARBA" id="ARBA00023015"/>
    </source>
</evidence>
<dbReference type="Gene3D" id="1.10.1740.10">
    <property type="match status" value="1"/>
</dbReference>
<name>A0A1M7R0L1_9ACTN</name>
<dbReference type="PANTHER" id="PTHR43133:SF8">
    <property type="entry name" value="RNA POLYMERASE SIGMA FACTOR HI_1459-RELATED"/>
    <property type="match status" value="1"/>
</dbReference>
<dbReference type="NCBIfam" id="TIGR02937">
    <property type="entry name" value="sigma70-ECF"/>
    <property type="match status" value="1"/>
</dbReference>
<evidence type="ECO:0000259" key="7">
    <source>
        <dbReference type="Pfam" id="PF08281"/>
    </source>
</evidence>
<dbReference type="InterPro" id="IPR039425">
    <property type="entry name" value="RNA_pol_sigma-70-like"/>
</dbReference>
<dbReference type="SUPFAM" id="SSF88946">
    <property type="entry name" value="Sigma2 domain of RNA polymerase sigma factors"/>
    <property type="match status" value="1"/>
</dbReference>
<comment type="similarity">
    <text evidence="1">Belongs to the sigma-70 factor family. ECF subfamily.</text>
</comment>
<dbReference type="EMBL" id="FRBI01000060">
    <property type="protein sequence ID" value="SHN38075.1"/>
    <property type="molecule type" value="Genomic_DNA"/>
</dbReference>
<gene>
    <name evidence="8" type="ORF">SAMN05216499_1608</name>
</gene>
<dbReference type="InterPro" id="IPR007627">
    <property type="entry name" value="RNA_pol_sigma70_r2"/>
</dbReference>
<dbReference type="Gene3D" id="1.10.10.10">
    <property type="entry name" value="Winged helix-like DNA-binding domain superfamily/Winged helix DNA-binding domain"/>
    <property type="match status" value="1"/>
</dbReference>
<keyword evidence="2" id="KW-0805">Transcription regulation</keyword>
<dbReference type="InterPro" id="IPR036388">
    <property type="entry name" value="WH-like_DNA-bd_sf"/>
</dbReference>
<evidence type="ECO:0000256" key="5">
    <source>
        <dbReference type="ARBA" id="ARBA00023163"/>
    </source>
</evidence>
<dbReference type="GO" id="GO:0003677">
    <property type="term" value="F:DNA binding"/>
    <property type="evidence" value="ECO:0007669"/>
    <property type="project" value="UniProtKB-KW"/>
</dbReference>
<evidence type="ECO:0000313" key="8">
    <source>
        <dbReference type="EMBL" id="SHN38075.1"/>
    </source>
</evidence>
<keyword evidence="9" id="KW-1185">Reference proteome</keyword>
<dbReference type="InterPro" id="IPR013324">
    <property type="entry name" value="RNA_pol_sigma_r3/r4-like"/>
</dbReference>
<sequence>MSGSNLPGRRARRSRVIERPQPVDFTVFHTTHRGAYVRWASLYLGSRADAEDAVDDAMLEMLGKWPTVLSQPEPAAYAWTIVKSRTRDAARARDRRQKVISMAAVMAACLGETIDPIGELETSMAVQQAVEDLPERQHDVFVLRFGLEYTVRETAEHLGITEATVRSTLRDARRRLKAALGLD</sequence>
<keyword evidence="4" id="KW-0238">DNA-binding</keyword>
<proteinExistence type="inferred from homology"/>
<dbReference type="InterPro" id="IPR014284">
    <property type="entry name" value="RNA_pol_sigma-70_dom"/>
</dbReference>
<keyword evidence="3" id="KW-0731">Sigma factor</keyword>
<evidence type="ECO:0000259" key="6">
    <source>
        <dbReference type="Pfam" id="PF04542"/>
    </source>
</evidence>
<dbReference type="Pfam" id="PF08281">
    <property type="entry name" value="Sigma70_r4_2"/>
    <property type="match status" value="1"/>
</dbReference>
<dbReference type="SUPFAM" id="SSF88659">
    <property type="entry name" value="Sigma3 and sigma4 domains of RNA polymerase sigma factors"/>
    <property type="match status" value="1"/>
</dbReference>
<organism evidence="8 9">
    <name type="scientific">Actinacidiphila paucisporea</name>
    <dbReference type="NCBI Taxonomy" id="310782"/>
    <lineage>
        <taxon>Bacteria</taxon>
        <taxon>Bacillati</taxon>
        <taxon>Actinomycetota</taxon>
        <taxon>Actinomycetes</taxon>
        <taxon>Kitasatosporales</taxon>
        <taxon>Streptomycetaceae</taxon>
        <taxon>Actinacidiphila</taxon>
    </lineage>
</organism>
<feature type="domain" description="RNA polymerase sigma-70 region 2" evidence="6">
    <location>
        <begin position="30"/>
        <end position="96"/>
    </location>
</feature>
<dbReference type="GO" id="GO:0016987">
    <property type="term" value="F:sigma factor activity"/>
    <property type="evidence" value="ECO:0007669"/>
    <property type="project" value="UniProtKB-KW"/>
</dbReference>
<dbReference type="InterPro" id="IPR013249">
    <property type="entry name" value="RNA_pol_sigma70_r4_t2"/>
</dbReference>
<accession>A0A1M7R0L1</accession>
<evidence type="ECO:0000256" key="3">
    <source>
        <dbReference type="ARBA" id="ARBA00023082"/>
    </source>
</evidence>
<feature type="domain" description="RNA polymerase sigma factor 70 region 4 type 2" evidence="7">
    <location>
        <begin position="124"/>
        <end position="176"/>
    </location>
</feature>
<dbReference type="Proteomes" id="UP000184111">
    <property type="component" value="Unassembled WGS sequence"/>
</dbReference>
<dbReference type="RefSeq" id="WP_235002770.1">
    <property type="nucleotide sequence ID" value="NZ_FRBI01000060.1"/>
</dbReference>
<evidence type="ECO:0000256" key="1">
    <source>
        <dbReference type="ARBA" id="ARBA00010641"/>
    </source>
</evidence>
<evidence type="ECO:0000256" key="4">
    <source>
        <dbReference type="ARBA" id="ARBA00023125"/>
    </source>
</evidence>